<dbReference type="AlphaFoldDB" id="A0A833RS53"/>
<feature type="domain" description="Exoribonuclease phosphorolytic" evidence="12">
    <location>
        <begin position="189"/>
        <end position="250"/>
    </location>
</feature>
<feature type="domain" description="Exoribonuclease phosphorolytic" evidence="11">
    <location>
        <begin position="32"/>
        <end position="163"/>
    </location>
</feature>
<dbReference type="GO" id="GO:0034473">
    <property type="term" value="P:U1 snRNA 3'-end processing"/>
    <property type="evidence" value="ECO:0007669"/>
    <property type="project" value="TreeGrafter"/>
</dbReference>
<organism evidence="13 14">
    <name type="scientific">Frieseomelitta varia</name>
    <dbReference type="NCBI Taxonomy" id="561572"/>
    <lineage>
        <taxon>Eukaryota</taxon>
        <taxon>Metazoa</taxon>
        <taxon>Ecdysozoa</taxon>
        <taxon>Arthropoda</taxon>
        <taxon>Hexapoda</taxon>
        <taxon>Insecta</taxon>
        <taxon>Pterygota</taxon>
        <taxon>Neoptera</taxon>
        <taxon>Endopterygota</taxon>
        <taxon>Hymenoptera</taxon>
        <taxon>Apocrita</taxon>
        <taxon>Aculeata</taxon>
        <taxon>Apoidea</taxon>
        <taxon>Anthophila</taxon>
        <taxon>Apidae</taxon>
        <taxon>Frieseomelitta</taxon>
    </lineage>
</organism>
<dbReference type="InterPro" id="IPR020568">
    <property type="entry name" value="Ribosomal_Su5_D2-typ_SF"/>
</dbReference>
<evidence type="ECO:0000256" key="2">
    <source>
        <dbReference type="ARBA" id="ARBA00004604"/>
    </source>
</evidence>
<proteinExistence type="inferred from homology"/>
<dbReference type="SUPFAM" id="SSF54211">
    <property type="entry name" value="Ribosomal protein S5 domain 2-like"/>
    <property type="match status" value="1"/>
</dbReference>
<keyword evidence="14" id="KW-1185">Reference proteome</keyword>
<dbReference type="InterPro" id="IPR027408">
    <property type="entry name" value="PNPase/RNase_PH_dom_sf"/>
</dbReference>
<dbReference type="GO" id="GO:0034476">
    <property type="term" value="P:U5 snRNA 3'-end processing"/>
    <property type="evidence" value="ECO:0007669"/>
    <property type="project" value="TreeGrafter"/>
</dbReference>
<dbReference type="GO" id="GO:0071028">
    <property type="term" value="P:nuclear mRNA surveillance"/>
    <property type="evidence" value="ECO:0007669"/>
    <property type="project" value="TreeGrafter"/>
</dbReference>
<reference evidence="13" key="1">
    <citation type="submission" date="2019-11" db="EMBL/GenBank/DDBJ databases">
        <title>The nuclear and mitochondrial genomes of Frieseomelitta varia - a highly eusocial stingless bee (Meliponini) with a permanently sterile worker caste.</title>
        <authorList>
            <person name="Freitas F.C.P."/>
            <person name="Lourenco A.P."/>
            <person name="Nunes F.M.F."/>
            <person name="Paschoal A.R."/>
            <person name="Abreu F.C.P."/>
            <person name="Barbin F.O."/>
            <person name="Bataglia L."/>
            <person name="Cardoso-Junior C.A.M."/>
            <person name="Cervoni M.S."/>
            <person name="Silva S.R."/>
            <person name="Dalarmi F."/>
            <person name="Del Lama M.A."/>
            <person name="Depintor T.S."/>
            <person name="Ferreira K.M."/>
            <person name="Goria P.S."/>
            <person name="Jaskot M.C."/>
            <person name="Lago D.C."/>
            <person name="Luna-Lucena D."/>
            <person name="Moda L.M."/>
            <person name="Nascimento L."/>
            <person name="Pedrino M."/>
            <person name="Rabico F.O."/>
            <person name="Sanches F.C."/>
            <person name="Santos D.E."/>
            <person name="Santos C.G."/>
            <person name="Vieira J."/>
            <person name="Lopes T.F."/>
            <person name="Barchuk A.R."/>
            <person name="Hartfelder K."/>
            <person name="Simoes Z.L.P."/>
            <person name="Bitondi M.M.G."/>
            <person name="Pinheiro D.G."/>
        </authorList>
    </citation>
    <scope>NUCLEOTIDE SEQUENCE</scope>
    <source>
        <strain evidence="13">USP_RPSP 00005682</strain>
        <tissue evidence="13">Whole individual</tissue>
    </source>
</reference>
<evidence type="ECO:0000256" key="9">
    <source>
        <dbReference type="ARBA" id="ARBA00023242"/>
    </source>
</evidence>
<dbReference type="GO" id="GO:0005730">
    <property type="term" value="C:nucleolus"/>
    <property type="evidence" value="ECO:0007669"/>
    <property type="project" value="UniProtKB-SubCell"/>
</dbReference>
<dbReference type="GO" id="GO:0071038">
    <property type="term" value="P:TRAMP-dependent tRNA surveillance pathway"/>
    <property type="evidence" value="ECO:0007669"/>
    <property type="project" value="TreeGrafter"/>
</dbReference>
<accession>A0A833RS53</accession>
<dbReference type="InterPro" id="IPR001247">
    <property type="entry name" value="ExoRNase_PH_dom1"/>
</dbReference>
<dbReference type="InterPro" id="IPR015847">
    <property type="entry name" value="ExoRNase_PH_dom2"/>
</dbReference>
<evidence type="ECO:0000256" key="4">
    <source>
        <dbReference type="ARBA" id="ARBA00019572"/>
    </source>
</evidence>
<dbReference type="GO" id="GO:0016075">
    <property type="term" value="P:rRNA catabolic process"/>
    <property type="evidence" value="ECO:0007669"/>
    <property type="project" value="TreeGrafter"/>
</dbReference>
<evidence type="ECO:0000313" key="14">
    <source>
        <dbReference type="Proteomes" id="UP000655588"/>
    </source>
</evidence>
<dbReference type="Pfam" id="PF03725">
    <property type="entry name" value="RNase_PH_C"/>
    <property type="match status" value="1"/>
</dbReference>
<dbReference type="InterPro" id="IPR033100">
    <property type="entry name" value="Rrp45"/>
</dbReference>
<comment type="subcellular location">
    <subcellularLocation>
        <location evidence="1">Cytoplasm</location>
    </subcellularLocation>
    <subcellularLocation>
        <location evidence="2">Nucleus</location>
        <location evidence="2">Nucleolus</location>
    </subcellularLocation>
</comment>
<keyword evidence="7" id="KW-0271">Exosome</keyword>
<dbReference type="GO" id="GO:0000467">
    <property type="term" value="P:exonucleolytic trimming to generate mature 3'-end of 5.8S rRNA from tricistronic rRNA transcript (SSU-rRNA, 5.8S rRNA, LSU-rRNA)"/>
    <property type="evidence" value="ECO:0007669"/>
    <property type="project" value="TreeGrafter"/>
</dbReference>
<dbReference type="SUPFAM" id="SSF55666">
    <property type="entry name" value="Ribonuclease PH domain 2-like"/>
    <property type="match status" value="1"/>
</dbReference>
<evidence type="ECO:0000256" key="8">
    <source>
        <dbReference type="ARBA" id="ARBA00022884"/>
    </source>
</evidence>
<comment type="caution">
    <text evidence="13">The sequence shown here is derived from an EMBL/GenBank/DDBJ whole genome shotgun (WGS) entry which is preliminary data.</text>
</comment>
<dbReference type="InterPro" id="IPR036345">
    <property type="entry name" value="ExoRNase_PH_dom2_sf"/>
</dbReference>
<dbReference type="GO" id="GO:0034475">
    <property type="term" value="P:U4 snRNA 3'-end processing"/>
    <property type="evidence" value="ECO:0007669"/>
    <property type="project" value="TreeGrafter"/>
</dbReference>
<comment type="similarity">
    <text evidence="3">Belongs to the RNase PH family.</text>
</comment>
<protein>
    <recommendedName>
        <fullName evidence="4">Exosome complex component RRP45</fullName>
    </recommendedName>
    <alternativeName>
        <fullName evidence="10">Exosome component 9</fullName>
    </alternativeName>
</protein>
<evidence type="ECO:0000256" key="3">
    <source>
        <dbReference type="ARBA" id="ARBA00006678"/>
    </source>
</evidence>
<dbReference type="CDD" id="cd11368">
    <property type="entry name" value="RNase_PH_RRP45"/>
    <property type="match status" value="1"/>
</dbReference>
<name>A0A833RS53_9HYME</name>
<sequence length="423" mass="47938">MKEVLLTNCEKNFVNKSVEQGTRLDGRSLLEARNVKIYFASNWGSCMVLLGQTRVVAQVTCDIQQPKTSRPNEGMLHINVELNPMAAQHFDSGRQSEISILISRQLEKCYQDSKCIDLESLCIIADKKVWNLRVDINVINHDGNLIDCASIATLAALSHFHRPDVTSNGEDIIVHPFSEKDPLPLTLYHYPVCVSFITFESGSTVMDPTYLEERVGVAQLTLGINSYRELCSLHFNYLTKTMTVEDVISAVSNYATNYAVQLVQQIKEAVNYDVEARYKKDDRNTNRFKECIMTKKLTTMNSECISIKLRKWSEIENIESDVDMEKKEEETENCTIIKPGIGSAELIPNTNISFGEGGPNTWNMSESSEEEISDVEITTVIKKKENKTIENIELNGDSEEENIEILETKDLMHSYKIPMPINK</sequence>
<dbReference type="PANTHER" id="PTHR11097:SF14">
    <property type="entry name" value="EXOSOME COMPLEX COMPONENT RRP45"/>
    <property type="match status" value="1"/>
</dbReference>
<dbReference type="Pfam" id="PF01138">
    <property type="entry name" value="RNase_PH"/>
    <property type="match status" value="1"/>
</dbReference>
<keyword evidence="5" id="KW-0963">Cytoplasm</keyword>
<dbReference type="GO" id="GO:0000177">
    <property type="term" value="C:cytoplasmic exosome (RNase complex)"/>
    <property type="evidence" value="ECO:0007669"/>
    <property type="project" value="TreeGrafter"/>
</dbReference>
<evidence type="ECO:0000256" key="5">
    <source>
        <dbReference type="ARBA" id="ARBA00022490"/>
    </source>
</evidence>
<evidence type="ECO:0000256" key="10">
    <source>
        <dbReference type="ARBA" id="ARBA00032660"/>
    </source>
</evidence>
<dbReference type="EMBL" id="WNWW01000214">
    <property type="protein sequence ID" value="KAF3428499.1"/>
    <property type="molecule type" value="Genomic_DNA"/>
</dbReference>
<evidence type="ECO:0000259" key="12">
    <source>
        <dbReference type="Pfam" id="PF03725"/>
    </source>
</evidence>
<dbReference type="PANTHER" id="PTHR11097">
    <property type="entry name" value="EXOSOME COMPLEX EXONUCLEASE RIBOSOMAL RNA PROCESSING PROTEIN"/>
    <property type="match status" value="1"/>
</dbReference>
<evidence type="ECO:0000256" key="7">
    <source>
        <dbReference type="ARBA" id="ARBA00022835"/>
    </source>
</evidence>
<dbReference type="GO" id="GO:0035925">
    <property type="term" value="F:mRNA 3'-UTR AU-rich region binding"/>
    <property type="evidence" value="ECO:0007669"/>
    <property type="project" value="TreeGrafter"/>
</dbReference>
<dbReference type="Proteomes" id="UP000655588">
    <property type="component" value="Unassembled WGS sequence"/>
</dbReference>
<dbReference type="Gene3D" id="3.30.230.70">
    <property type="entry name" value="GHMP Kinase, N-terminal domain"/>
    <property type="match status" value="1"/>
</dbReference>
<dbReference type="InterPro" id="IPR050590">
    <property type="entry name" value="Exosome_comp_Rrp42_subfam"/>
</dbReference>
<evidence type="ECO:0000313" key="13">
    <source>
        <dbReference type="EMBL" id="KAF3428499.1"/>
    </source>
</evidence>
<keyword evidence="8" id="KW-0694">RNA-binding</keyword>
<keyword evidence="6" id="KW-0698">rRNA processing</keyword>
<dbReference type="GO" id="GO:0000176">
    <property type="term" value="C:nuclear exosome (RNase complex)"/>
    <property type="evidence" value="ECO:0007669"/>
    <property type="project" value="TreeGrafter"/>
</dbReference>
<keyword evidence="9" id="KW-0539">Nucleus</keyword>
<dbReference type="GO" id="GO:0071035">
    <property type="term" value="P:nuclear polyadenylation-dependent rRNA catabolic process"/>
    <property type="evidence" value="ECO:0007669"/>
    <property type="project" value="TreeGrafter"/>
</dbReference>
<gene>
    <name evidence="13" type="ORF">E2986_07431</name>
</gene>
<dbReference type="FunFam" id="3.30.230.70:FF:000005">
    <property type="entry name" value="Exosome complex component RRP45"/>
    <property type="match status" value="1"/>
</dbReference>
<evidence type="ECO:0000256" key="1">
    <source>
        <dbReference type="ARBA" id="ARBA00004496"/>
    </source>
</evidence>
<evidence type="ECO:0000256" key="6">
    <source>
        <dbReference type="ARBA" id="ARBA00022552"/>
    </source>
</evidence>
<evidence type="ECO:0000259" key="11">
    <source>
        <dbReference type="Pfam" id="PF01138"/>
    </source>
</evidence>